<proteinExistence type="predicted"/>
<dbReference type="InterPro" id="IPR043129">
    <property type="entry name" value="ATPase_NBD"/>
</dbReference>
<keyword evidence="5" id="KW-0732">Signal</keyword>
<protein>
    <recommendedName>
        <fullName evidence="8">DnaK protein</fullName>
    </recommendedName>
</protein>
<evidence type="ECO:0000313" key="6">
    <source>
        <dbReference type="EMBL" id="EAY00286.1"/>
    </source>
</evidence>
<dbReference type="OrthoDB" id="10262720at2759"/>
<dbReference type="InterPro" id="IPR013126">
    <property type="entry name" value="Hsp_70_fam"/>
</dbReference>
<dbReference type="EMBL" id="DS113607">
    <property type="protein sequence ID" value="EAY00286.1"/>
    <property type="molecule type" value="Genomic_DNA"/>
</dbReference>
<accession>A2F4A7</accession>
<dbReference type="SMR" id="A2F4A7"/>
<feature type="chain" id="PRO_5013039528" description="DnaK protein" evidence="5">
    <location>
        <begin position="16"/>
        <end position="694"/>
    </location>
</feature>
<evidence type="ECO:0000313" key="7">
    <source>
        <dbReference type="Proteomes" id="UP000001542"/>
    </source>
</evidence>
<keyword evidence="1" id="KW-0547">Nucleotide-binding</keyword>
<dbReference type="AlphaFoldDB" id="A2F4A7"/>
<dbReference type="GO" id="GO:0000774">
    <property type="term" value="F:adenyl-nucleotide exchange factor activity"/>
    <property type="evidence" value="ECO:0000318"/>
    <property type="project" value="GO_Central"/>
</dbReference>
<reference evidence="6" key="1">
    <citation type="submission" date="2006-10" db="EMBL/GenBank/DDBJ databases">
        <authorList>
            <person name="Amadeo P."/>
            <person name="Zhao Q."/>
            <person name="Wortman J."/>
            <person name="Fraser-Liggett C."/>
            <person name="Carlton J."/>
        </authorList>
    </citation>
    <scope>NUCLEOTIDE SEQUENCE</scope>
    <source>
        <strain evidence="6">G3</strain>
    </source>
</reference>
<dbReference type="RefSeq" id="XP_001313215.1">
    <property type="nucleotide sequence ID" value="XM_001313214.1"/>
</dbReference>
<keyword evidence="3" id="KW-0143">Chaperone</keyword>
<dbReference type="Gene3D" id="3.30.420.40">
    <property type="match status" value="2"/>
</dbReference>
<dbReference type="eggNOG" id="KOG0103">
    <property type="taxonomic scope" value="Eukaryota"/>
</dbReference>
<evidence type="ECO:0008006" key="8">
    <source>
        <dbReference type="Google" id="ProtNLM"/>
    </source>
</evidence>
<dbReference type="InParanoid" id="A2F4A7"/>
<name>A2F4A7_TRIV3</name>
<keyword evidence="4" id="KW-0175">Coiled coil</keyword>
<dbReference type="PANTHER" id="PTHR45639">
    <property type="entry name" value="HSC70CB, ISOFORM G-RELATED"/>
    <property type="match status" value="1"/>
</dbReference>
<dbReference type="Proteomes" id="UP000001542">
    <property type="component" value="Unassembled WGS sequence"/>
</dbReference>
<evidence type="ECO:0000256" key="2">
    <source>
        <dbReference type="ARBA" id="ARBA00022840"/>
    </source>
</evidence>
<dbReference type="VEuPathDB" id="TrichDB:TVAG_324050"/>
<feature type="signal peptide" evidence="5">
    <location>
        <begin position="1"/>
        <end position="15"/>
    </location>
</feature>
<evidence type="ECO:0000256" key="4">
    <source>
        <dbReference type="SAM" id="Coils"/>
    </source>
</evidence>
<dbReference type="VEuPathDB" id="TrichDB:TVAGG3_1029000"/>
<evidence type="ECO:0000256" key="1">
    <source>
        <dbReference type="ARBA" id="ARBA00022741"/>
    </source>
</evidence>
<sequence>MFSFFVVSSIQAVIGVDVGSEALRASMINIGQQIETLGGHESVDSFPYVLTVVPKKYPVPDVLRDENIDDFDFIYNDKKKMAKFPNSTIRFASSLLGKLRSKEFIDLLERRRLWGKPSNISNNRLFVAGLPPETVFTRAFHFLNSTINSHLPHVKLDAFSVAVPKFFTQGPRDSLHTAAKRVGLKPFIVDSTRAIGTWYGQTFYNQIKSTQNIVFFSIGALNTEIYTIKFSRAQNKTLLIEEIEYEFADTIGGRDFDVLIADYIANQFKHPITPKAEQTLLFEAEKIKKLLTVNKYTNGYIELLDDKHDLSYFINISEFKSISEPILNSIENLAKKIKTKPDKLFLLGGSCRMPMIQDLVKQVFKLDSISTSLLKDEMMSQATTIFSATMNSQFLMKPIEYTPIQLYSPSIFGFKGVLPINTTTFTPKSNYYVQISASQMPIGSSMFYVFGTAGQSTSLGQTKDGLFRFHGLCGKTIRNWKNSLLEVYPKIMKQEFDKLELFEATNRMYDLILMENKSVYGENSQFSCEYEKIKLLKAVNQTNRWFLSQKKYKLDTLTEKIKFLEDSASEIFHRIQNHRFLEASIKNLTEALLFAETEIRRAPYRDLSPQRKKYRLMIQEIQETKLWLEEKKILQSKILPHENPVLVWTAVSEKTEKILRMIHYIVKHRGPYVPNPLKNIKKQGNGVEVDIHNK</sequence>
<evidence type="ECO:0000256" key="3">
    <source>
        <dbReference type="ARBA" id="ARBA00023186"/>
    </source>
</evidence>
<dbReference type="SUPFAM" id="SSF53067">
    <property type="entry name" value="Actin-like ATPase domain"/>
    <property type="match status" value="1"/>
</dbReference>
<dbReference type="GO" id="GO:0034663">
    <property type="term" value="C:endoplasmic reticulum chaperone complex"/>
    <property type="evidence" value="ECO:0000318"/>
    <property type="project" value="GO_Central"/>
</dbReference>
<keyword evidence="7" id="KW-1185">Reference proteome</keyword>
<reference evidence="6" key="2">
    <citation type="journal article" date="2007" name="Science">
        <title>Draft genome sequence of the sexually transmitted pathogen Trichomonas vaginalis.</title>
        <authorList>
            <person name="Carlton J.M."/>
            <person name="Hirt R.P."/>
            <person name="Silva J.C."/>
            <person name="Delcher A.L."/>
            <person name="Schatz M."/>
            <person name="Zhao Q."/>
            <person name="Wortman J.R."/>
            <person name="Bidwell S.L."/>
            <person name="Alsmark U.C.M."/>
            <person name="Besteiro S."/>
            <person name="Sicheritz-Ponten T."/>
            <person name="Noel C.J."/>
            <person name="Dacks J.B."/>
            <person name="Foster P.G."/>
            <person name="Simillion C."/>
            <person name="Van de Peer Y."/>
            <person name="Miranda-Saavedra D."/>
            <person name="Barton G.J."/>
            <person name="Westrop G.D."/>
            <person name="Mueller S."/>
            <person name="Dessi D."/>
            <person name="Fiori P.L."/>
            <person name="Ren Q."/>
            <person name="Paulsen I."/>
            <person name="Zhang H."/>
            <person name="Bastida-Corcuera F.D."/>
            <person name="Simoes-Barbosa A."/>
            <person name="Brown M.T."/>
            <person name="Hayes R.D."/>
            <person name="Mukherjee M."/>
            <person name="Okumura C.Y."/>
            <person name="Schneider R."/>
            <person name="Smith A.J."/>
            <person name="Vanacova S."/>
            <person name="Villalvazo M."/>
            <person name="Haas B.J."/>
            <person name="Pertea M."/>
            <person name="Feldblyum T.V."/>
            <person name="Utterback T.R."/>
            <person name="Shu C.L."/>
            <person name="Osoegawa K."/>
            <person name="de Jong P.J."/>
            <person name="Hrdy I."/>
            <person name="Horvathova L."/>
            <person name="Zubacova Z."/>
            <person name="Dolezal P."/>
            <person name="Malik S.B."/>
            <person name="Logsdon J.M. Jr."/>
            <person name="Henze K."/>
            <person name="Gupta A."/>
            <person name="Wang C.C."/>
            <person name="Dunne R.L."/>
            <person name="Upcroft J.A."/>
            <person name="Upcroft P."/>
            <person name="White O."/>
            <person name="Salzberg S.L."/>
            <person name="Tang P."/>
            <person name="Chiu C.-H."/>
            <person name="Lee Y.-S."/>
            <person name="Embley T.M."/>
            <person name="Coombs G.H."/>
            <person name="Mottram J.C."/>
            <person name="Tachezy J."/>
            <person name="Fraser-Liggett C.M."/>
            <person name="Johnson P.J."/>
        </authorList>
    </citation>
    <scope>NUCLEOTIDE SEQUENCE [LARGE SCALE GENOMIC DNA]</scope>
    <source>
        <strain evidence="6">G3</strain>
    </source>
</reference>
<gene>
    <name evidence="6" type="ORF">TVAG_324050</name>
</gene>
<dbReference type="Pfam" id="PF00012">
    <property type="entry name" value="HSP70"/>
    <property type="match status" value="1"/>
</dbReference>
<dbReference type="PANTHER" id="PTHR45639:SF3">
    <property type="entry name" value="HYPOXIA UP-REGULATED PROTEIN 1"/>
    <property type="match status" value="1"/>
</dbReference>
<dbReference type="KEGG" id="tva:4758105"/>
<dbReference type="GO" id="GO:0140662">
    <property type="term" value="F:ATP-dependent protein folding chaperone"/>
    <property type="evidence" value="ECO:0007669"/>
    <property type="project" value="InterPro"/>
</dbReference>
<feature type="coiled-coil region" evidence="4">
    <location>
        <begin position="547"/>
        <end position="598"/>
    </location>
</feature>
<dbReference type="STRING" id="5722.A2F4A7"/>
<evidence type="ECO:0000256" key="5">
    <source>
        <dbReference type="SAM" id="SignalP"/>
    </source>
</evidence>
<dbReference type="GO" id="GO:0005524">
    <property type="term" value="F:ATP binding"/>
    <property type="evidence" value="ECO:0007669"/>
    <property type="project" value="UniProtKB-KW"/>
</dbReference>
<organism evidence="6 7">
    <name type="scientific">Trichomonas vaginalis (strain ATCC PRA-98 / G3)</name>
    <dbReference type="NCBI Taxonomy" id="412133"/>
    <lineage>
        <taxon>Eukaryota</taxon>
        <taxon>Metamonada</taxon>
        <taxon>Parabasalia</taxon>
        <taxon>Trichomonadida</taxon>
        <taxon>Trichomonadidae</taxon>
        <taxon>Trichomonas</taxon>
    </lineage>
</organism>
<dbReference type="Gene3D" id="3.90.640.10">
    <property type="entry name" value="Actin, Chain A, domain 4"/>
    <property type="match status" value="1"/>
</dbReference>
<keyword evidence="2" id="KW-0067">ATP-binding</keyword>
<dbReference type="Gene3D" id="3.30.30.30">
    <property type="match status" value="1"/>
</dbReference>